<dbReference type="AlphaFoldDB" id="A0A7D7MF07"/>
<dbReference type="EMBL" id="CP059540">
    <property type="protein sequence ID" value="QMT16587.1"/>
    <property type="molecule type" value="Genomic_DNA"/>
</dbReference>
<organism evidence="2 3">
    <name type="scientific">Planococcus maritimus</name>
    <dbReference type="NCBI Taxonomy" id="192421"/>
    <lineage>
        <taxon>Bacteria</taxon>
        <taxon>Bacillati</taxon>
        <taxon>Bacillota</taxon>
        <taxon>Bacilli</taxon>
        <taxon>Bacillales</taxon>
        <taxon>Caryophanaceae</taxon>
        <taxon>Planococcus</taxon>
    </lineage>
</organism>
<keyword evidence="1" id="KW-0812">Transmembrane</keyword>
<dbReference type="KEGG" id="pdec:H1Q58_11465"/>
<evidence type="ECO:0000256" key="1">
    <source>
        <dbReference type="SAM" id="Phobius"/>
    </source>
</evidence>
<keyword evidence="1" id="KW-1133">Transmembrane helix</keyword>
<keyword evidence="1" id="KW-0472">Membrane</keyword>
<evidence type="ECO:0000313" key="2">
    <source>
        <dbReference type="EMBL" id="QMT16587.1"/>
    </source>
</evidence>
<evidence type="ECO:0000313" key="3">
    <source>
        <dbReference type="Proteomes" id="UP000514716"/>
    </source>
</evidence>
<dbReference type="Proteomes" id="UP000514716">
    <property type="component" value="Chromosome"/>
</dbReference>
<feature type="transmembrane region" description="Helical" evidence="1">
    <location>
        <begin position="32"/>
        <end position="49"/>
    </location>
</feature>
<protein>
    <submittedName>
        <fullName evidence="2">Uncharacterized protein</fullName>
    </submittedName>
</protein>
<name>A0A7D7MF07_PLAMR</name>
<gene>
    <name evidence="2" type="ORF">H1Q58_11465</name>
</gene>
<sequence>MGFWYMLLLFIGLCLLFAGILPKKGFSVGVKIGLLVGGAASIGFSLFMFSPGSAEIIADLLGWGPETE</sequence>
<proteinExistence type="predicted"/>
<keyword evidence="3" id="KW-1185">Reference proteome</keyword>
<accession>A0A7D7MF07</accession>
<reference evidence="2 3" key="1">
    <citation type="submission" date="2020-07" db="EMBL/GenBank/DDBJ databases">
        <title>Screening of a cold-adapted Planococcus bacterium producing protease in traditional shrimp paste and protease identification by genome sequencing.</title>
        <authorList>
            <person name="Gao R."/>
            <person name="Leng W."/>
            <person name="Chu Q."/>
            <person name="Wu X."/>
            <person name="Liu H."/>
            <person name="Li X."/>
        </authorList>
    </citation>
    <scope>NUCLEOTIDE SEQUENCE [LARGE SCALE GENOMIC DNA]</scope>
    <source>
        <strain evidence="2 3">XJ11</strain>
    </source>
</reference>
<dbReference type="RefSeq" id="WP_182091543.1">
    <property type="nucleotide sequence ID" value="NZ_CP059540.1"/>
</dbReference>